<feature type="transmembrane region" description="Helical" evidence="5">
    <location>
        <begin position="161"/>
        <end position="185"/>
    </location>
</feature>
<feature type="transmembrane region" description="Helical" evidence="5">
    <location>
        <begin position="205"/>
        <end position="226"/>
    </location>
</feature>
<dbReference type="AlphaFoldDB" id="A0A914I343"/>
<protein>
    <submittedName>
        <fullName evidence="7">G-protein coupled receptors family 1 profile domain-containing protein</fullName>
    </submittedName>
</protein>
<evidence type="ECO:0000256" key="1">
    <source>
        <dbReference type="ARBA" id="ARBA00004370"/>
    </source>
</evidence>
<evidence type="ECO:0000256" key="2">
    <source>
        <dbReference type="ARBA" id="ARBA00022692"/>
    </source>
</evidence>
<dbReference type="GO" id="GO:0004930">
    <property type="term" value="F:G protein-coupled receptor activity"/>
    <property type="evidence" value="ECO:0007669"/>
    <property type="project" value="InterPro"/>
</dbReference>
<dbReference type="Gene3D" id="1.20.1070.10">
    <property type="entry name" value="Rhodopsin 7-helix transmembrane proteins"/>
    <property type="match status" value="1"/>
</dbReference>
<comment type="subcellular location">
    <subcellularLocation>
        <location evidence="1">Membrane</location>
    </subcellularLocation>
</comment>
<keyword evidence="4 5" id="KW-0472">Membrane</keyword>
<feature type="transmembrane region" description="Helical" evidence="5">
    <location>
        <begin position="246"/>
        <end position="265"/>
    </location>
</feature>
<dbReference type="SMART" id="SM01381">
    <property type="entry name" value="7TM_GPCR_Srsx"/>
    <property type="match status" value="1"/>
</dbReference>
<keyword evidence="6" id="KW-1185">Reference proteome</keyword>
<dbReference type="WBParaSite" id="Gr19_v10_g6169.t1">
    <property type="protein sequence ID" value="Gr19_v10_g6169.t1"/>
    <property type="gene ID" value="Gr19_v10_g6169"/>
</dbReference>
<name>A0A914I343_GLORO</name>
<dbReference type="InterPro" id="IPR047130">
    <property type="entry name" value="7TM_GPCR_Srsx_nematod"/>
</dbReference>
<feature type="transmembrane region" description="Helical" evidence="5">
    <location>
        <begin position="119"/>
        <end position="141"/>
    </location>
</feature>
<dbReference type="InterPro" id="IPR000276">
    <property type="entry name" value="GPCR_Rhodpsn"/>
</dbReference>
<evidence type="ECO:0000256" key="3">
    <source>
        <dbReference type="ARBA" id="ARBA00022989"/>
    </source>
</evidence>
<keyword evidence="3 5" id="KW-1133">Transmembrane helix</keyword>
<dbReference type="GO" id="GO:0016020">
    <property type="term" value="C:membrane"/>
    <property type="evidence" value="ECO:0007669"/>
    <property type="project" value="UniProtKB-SubCell"/>
</dbReference>
<dbReference type="SUPFAM" id="SSF81321">
    <property type="entry name" value="Family A G protein-coupled receptor-like"/>
    <property type="match status" value="1"/>
</dbReference>
<evidence type="ECO:0000313" key="6">
    <source>
        <dbReference type="Proteomes" id="UP000887572"/>
    </source>
</evidence>
<evidence type="ECO:0000256" key="4">
    <source>
        <dbReference type="ARBA" id="ARBA00023136"/>
    </source>
</evidence>
<dbReference type="Pfam" id="PF10320">
    <property type="entry name" value="7TM_GPCR_Srsx"/>
    <property type="match status" value="1"/>
</dbReference>
<feature type="transmembrane region" description="Helical" evidence="5">
    <location>
        <begin position="45"/>
        <end position="72"/>
    </location>
</feature>
<evidence type="ECO:0000256" key="5">
    <source>
        <dbReference type="SAM" id="Phobius"/>
    </source>
</evidence>
<sequence length="295" mass="33931">MDNSTSKNILITLQTIQTTTEPADIDKSTLNSFYQMLSICGFMPLLVFLISVRVLIGSLGICFNLDLVWITIRNSNLHSSCSILIAFYAFALALLEFGYFPIWFIALSGKNLVRLDKCFWIMALPVFGKHFSLVMMLAIGLDRLKSSIIPWVSNRVEKFWVIFWTGISTAFGLYIIFYGILGIFVYYKRKMSSVDQNNFRLFKSIFVLMLIELFGWATNSLSVLFYQQFFAINSLSDMTKWSINIVFSYVQIIATTANAPALYFCGSEYRKAFNQQFRRWFHENRVIPVTGTAVQ</sequence>
<keyword evidence="2 5" id="KW-0812">Transmembrane</keyword>
<dbReference type="PANTHER" id="PTHR23360">
    <property type="entry name" value="G-PROTEIN COUPLED RECEPTORS FAMILY 1 PROFILE DOMAIN-CONTAINING PROTEIN-RELATED"/>
    <property type="match status" value="1"/>
</dbReference>
<dbReference type="InterPro" id="IPR019424">
    <property type="entry name" value="7TM_GPCR_Srsx"/>
</dbReference>
<proteinExistence type="predicted"/>
<dbReference type="PANTHER" id="PTHR23360:SF5">
    <property type="entry name" value="G-PROTEIN COUPLED RECEPTORS FAMILY 1 PROFILE DOMAIN-CONTAINING PROTEIN"/>
    <property type="match status" value="1"/>
</dbReference>
<evidence type="ECO:0000313" key="7">
    <source>
        <dbReference type="WBParaSite" id="Gr19_v10_g6169.t1"/>
    </source>
</evidence>
<organism evidence="6 7">
    <name type="scientific">Globodera rostochiensis</name>
    <name type="common">Golden nematode worm</name>
    <name type="synonym">Heterodera rostochiensis</name>
    <dbReference type="NCBI Taxonomy" id="31243"/>
    <lineage>
        <taxon>Eukaryota</taxon>
        <taxon>Metazoa</taxon>
        <taxon>Ecdysozoa</taxon>
        <taxon>Nematoda</taxon>
        <taxon>Chromadorea</taxon>
        <taxon>Rhabditida</taxon>
        <taxon>Tylenchina</taxon>
        <taxon>Tylenchomorpha</taxon>
        <taxon>Tylenchoidea</taxon>
        <taxon>Heteroderidae</taxon>
        <taxon>Heteroderinae</taxon>
        <taxon>Globodera</taxon>
    </lineage>
</organism>
<feature type="transmembrane region" description="Helical" evidence="5">
    <location>
        <begin position="84"/>
        <end position="107"/>
    </location>
</feature>
<dbReference type="Proteomes" id="UP000887572">
    <property type="component" value="Unplaced"/>
</dbReference>
<accession>A0A914I343</accession>
<reference evidence="7" key="1">
    <citation type="submission" date="2022-11" db="UniProtKB">
        <authorList>
            <consortium name="WormBaseParasite"/>
        </authorList>
    </citation>
    <scope>IDENTIFICATION</scope>
</reference>